<reference evidence="4" key="1">
    <citation type="submission" date="2021-10" db="EMBL/GenBank/DDBJ databases">
        <authorList>
            <person name="Dean J.D."/>
            <person name="Kim M.K."/>
            <person name="Newey C.N."/>
            <person name="Stoker T.S."/>
            <person name="Thompson D.W."/>
            <person name="Grose J.H."/>
        </authorList>
    </citation>
    <scope>NUCLEOTIDE SEQUENCE</scope>
    <source>
        <strain evidence="4">BT635</strain>
    </source>
</reference>
<accession>A0ABS8AGT7</accession>
<feature type="domain" description="Signal transduction histidine kinase internal region" evidence="3">
    <location>
        <begin position="166"/>
        <end position="246"/>
    </location>
</feature>
<feature type="transmembrane region" description="Helical" evidence="2">
    <location>
        <begin position="78"/>
        <end position="101"/>
    </location>
</feature>
<feature type="transmembrane region" description="Helical" evidence="2">
    <location>
        <begin position="121"/>
        <end position="139"/>
    </location>
</feature>
<keyword evidence="2" id="KW-0812">Transmembrane</keyword>
<sequence length="352" mass="41127">MSFRLAGAKSIVTHLLIWLGYILYETAFVFIMSDSDISNSGINVIETGILFLFFAFLFYVNSLVLLPRYFAKRAYLEYILLLLLLFTVYALLRYCTIVYILPWSTGAMVNPYTTQPHFWAIALYRGIYFILLSFGYWFSRNAIQLEKQKRAQEQELRTAERSLMEANLAFLKSQINPHFLFNALNFLYAQAYPHSESTAKGILLLSDIMRYALKDDDNNGKVMLEKEIQHIHNYIAINQLRFSNKLQIQFQIIGNLQFLMILPLVLITFVENCFKHGELHDPENPLVIQIRTENNRLFFQTRNKKRNGPKEKTTGIGLVNTQKRLDLVYPDRYTLVVTNEPDYYTCQLTLDL</sequence>
<dbReference type="PANTHER" id="PTHR34220:SF7">
    <property type="entry name" value="SENSOR HISTIDINE KINASE YPDA"/>
    <property type="match status" value="1"/>
</dbReference>
<dbReference type="Proteomes" id="UP001165297">
    <property type="component" value="Unassembled WGS sequence"/>
</dbReference>
<dbReference type="Pfam" id="PF06580">
    <property type="entry name" value="His_kinase"/>
    <property type="match status" value="1"/>
</dbReference>
<keyword evidence="2" id="KW-1133">Transmembrane helix</keyword>
<dbReference type="EMBL" id="JAJADQ010000009">
    <property type="protein sequence ID" value="MCB2379304.1"/>
    <property type="molecule type" value="Genomic_DNA"/>
</dbReference>
<protein>
    <submittedName>
        <fullName evidence="4">Histidine kinase</fullName>
    </submittedName>
</protein>
<feature type="transmembrane region" description="Helical" evidence="2">
    <location>
        <begin position="12"/>
        <end position="32"/>
    </location>
</feature>
<dbReference type="InterPro" id="IPR010559">
    <property type="entry name" value="Sig_transdc_His_kin_internal"/>
</dbReference>
<evidence type="ECO:0000313" key="4">
    <source>
        <dbReference type="EMBL" id="MCB2379304.1"/>
    </source>
</evidence>
<evidence type="ECO:0000259" key="3">
    <source>
        <dbReference type="Pfam" id="PF06580"/>
    </source>
</evidence>
<keyword evidence="4" id="KW-0808">Transferase</keyword>
<name>A0ABS8AGT7_9BACT</name>
<dbReference type="GO" id="GO:0016301">
    <property type="term" value="F:kinase activity"/>
    <property type="evidence" value="ECO:0007669"/>
    <property type="project" value="UniProtKB-KW"/>
</dbReference>
<evidence type="ECO:0000256" key="1">
    <source>
        <dbReference type="SAM" id="Coils"/>
    </source>
</evidence>
<keyword evidence="1" id="KW-0175">Coiled coil</keyword>
<proteinExistence type="predicted"/>
<keyword evidence="5" id="KW-1185">Reference proteome</keyword>
<gene>
    <name evidence="4" type="ORF">LGH70_17030</name>
</gene>
<comment type="caution">
    <text evidence="4">The sequence shown here is derived from an EMBL/GenBank/DDBJ whole genome shotgun (WGS) entry which is preliminary data.</text>
</comment>
<dbReference type="Gene3D" id="3.30.565.10">
    <property type="entry name" value="Histidine kinase-like ATPase, C-terminal domain"/>
    <property type="match status" value="1"/>
</dbReference>
<dbReference type="SUPFAM" id="SSF55874">
    <property type="entry name" value="ATPase domain of HSP90 chaperone/DNA topoisomerase II/histidine kinase"/>
    <property type="match status" value="1"/>
</dbReference>
<organism evidence="4 5">
    <name type="scientific">Hymenobacter nitidus</name>
    <dbReference type="NCBI Taxonomy" id="2880929"/>
    <lineage>
        <taxon>Bacteria</taxon>
        <taxon>Pseudomonadati</taxon>
        <taxon>Bacteroidota</taxon>
        <taxon>Cytophagia</taxon>
        <taxon>Cytophagales</taxon>
        <taxon>Hymenobacteraceae</taxon>
        <taxon>Hymenobacter</taxon>
    </lineage>
</organism>
<dbReference type="InterPro" id="IPR036890">
    <property type="entry name" value="HATPase_C_sf"/>
</dbReference>
<feature type="transmembrane region" description="Helical" evidence="2">
    <location>
        <begin position="44"/>
        <end position="66"/>
    </location>
</feature>
<feature type="transmembrane region" description="Helical" evidence="2">
    <location>
        <begin position="250"/>
        <end position="270"/>
    </location>
</feature>
<feature type="coiled-coil region" evidence="1">
    <location>
        <begin position="142"/>
        <end position="169"/>
    </location>
</feature>
<dbReference type="InterPro" id="IPR050640">
    <property type="entry name" value="Bact_2-comp_sensor_kinase"/>
</dbReference>
<evidence type="ECO:0000313" key="5">
    <source>
        <dbReference type="Proteomes" id="UP001165297"/>
    </source>
</evidence>
<keyword evidence="4" id="KW-0418">Kinase</keyword>
<evidence type="ECO:0000256" key="2">
    <source>
        <dbReference type="SAM" id="Phobius"/>
    </source>
</evidence>
<dbReference type="RefSeq" id="WP_226188026.1">
    <property type="nucleotide sequence ID" value="NZ_JAJADQ010000009.1"/>
</dbReference>
<keyword evidence="2" id="KW-0472">Membrane</keyword>
<dbReference type="PANTHER" id="PTHR34220">
    <property type="entry name" value="SENSOR HISTIDINE KINASE YPDA"/>
    <property type="match status" value="1"/>
</dbReference>